<sequence>MNEIPIGVSAEMAREPHEKRLDWPSKITAESAKSATKLFDTVELMEYILLQLSASDVLTAMGAVRSMHDTLIGSTKVQKHIGLLPDPSSEFRMPTMPLYYTPNSSSPRPFQIFYGLYFHDDLGTFKNLSVATRVLRTEAYDRDHIAAFSFEVYHEGPFLQKLGPRVQKMLPFQPPVTEVEVCLRCENCVPGLWPPPGSRSPEWWYPTTIKPRDGKFITFGDLQRAAVCKRTEHRKLCTKPRARSTVDLRMCGEVQISL</sequence>
<dbReference type="OrthoDB" id="3650798at2759"/>
<protein>
    <submittedName>
        <fullName evidence="1">Uncharacterized protein</fullName>
    </submittedName>
</protein>
<proteinExistence type="predicted"/>
<organism evidence="1 2">
    <name type="scientific">Passalora fulva</name>
    <name type="common">Tomato leaf mold</name>
    <name type="synonym">Cladosporium fulvum</name>
    <dbReference type="NCBI Taxonomy" id="5499"/>
    <lineage>
        <taxon>Eukaryota</taxon>
        <taxon>Fungi</taxon>
        <taxon>Dikarya</taxon>
        <taxon>Ascomycota</taxon>
        <taxon>Pezizomycotina</taxon>
        <taxon>Dothideomycetes</taxon>
        <taxon>Dothideomycetidae</taxon>
        <taxon>Mycosphaerellales</taxon>
        <taxon>Mycosphaerellaceae</taxon>
        <taxon>Fulvia</taxon>
    </lineage>
</organism>
<keyword evidence="2" id="KW-1185">Reference proteome</keyword>
<dbReference type="KEGG" id="ffu:CLAFUR5_07388"/>
<accession>A0A9Q8UR38</accession>
<dbReference type="GeneID" id="71987266"/>
<gene>
    <name evidence="1" type="ORF">CLAFUR5_07388</name>
</gene>
<name>A0A9Q8UR38_PASFU</name>
<dbReference type="EMBL" id="CP090168">
    <property type="protein sequence ID" value="UJO19317.1"/>
    <property type="molecule type" value="Genomic_DNA"/>
</dbReference>
<dbReference type="RefSeq" id="XP_047763683.1">
    <property type="nucleotide sequence ID" value="XM_047906536.1"/>
</dbReference>
<dbReference type="Proteomes" id="UP000756132">
    <property type="component" value="Chromosome 6"/>
</dbReference>
<evidence type="ECO:0000313" key="1">
    <source>
        <dbReference type="EMBL" id="UJO19317.1"/>
    </source>
</evidence>
<reference evidence="1" key="2">
    <citation type="journal article" date="2022" name="Microb. Genom.">
        <title>A chromosome-scale genome assembly of the tomato pathogen Cladosporium fulvum reveals a compartmentalized genome architecture and the presence of a dispensable chromosome.</title>
        <authorList>
            <person name="Zaccaron A.Z."/>
            <person name="Chen L.H."/>
            <person name="Samaras A."/>
            <person name="Stergiopoulos I."/>
        </authorList>
    </citation>
    <scope>NUCLEOTIDE SEQUENCE</scope>
    <source>
        <strain evidence="1">Race5_Kim</strain>
    </source>
</reference>
<dbReference type="AlphaFoldDB" id="A0A9Q8UR38"/>
<evidence type="ECO:0000313" key="2">
    <source>
        <dbReference type="Proteomes" id="UP000756132"/>
    </source>
</evidence>
<reference evidence="1" key="1">
    <citation type="submission" date="2021-12" db="EMBL/GenBank/DDBJ databases">
        <authorList>
            <person name="Zaccaron A."/>
            <person name="Stergiopoulos I."/>
        </authorList>
    </citation>
    <scope>NUCLEOTIDE SEQUENCE</scope>
    <source>
        <strain evidence="1">Race5_Kim</strain>
    </source>
</reference>